<dbReference type="AlphaFoldDB" id="A0A059KRX6"/>
<dbReference type="eggNOG" id="COG0069">
    <property type="taxonomic scope" value="Bacteria"/>
</dbReference>
<evidence type="ECO:0000259" key="5">
    <source>
        <dbReference type="Pfam" id="PF01645"/>
    </source>
</evidence>
<keyword evidence="4" id="KW-0812">Transmembrane</keyword>
<dbReference type="PANTHER" id="PTHR43819">
    <property type="entry name" value="ARCHAEAL-TYPE GLUTAMATE SYNTHASE [NADPH]"/>
    <property type="match status" value="1"/>
</dbReference>
<evidence type="ECO:0000256" key="3">
    <source>
        <dbReference type="SAM" id="MobiDB-lite"/>
    </source>
</evidence>
<keyword evidence="4" id="KW-0472">Membrane</keyword>
<dbReference type="InterPro" id="IPR027283">
    <property type="entry name" value="YerD"/>
</dbReference>
<keyword evidence="7" id="KW-1185">Reference proteome</keyword>
<dbReference type="Pfam" id="PF01645">
    <property type="entry name" value="Glu_synthase"/>
    <property type="match status" value="1"/>
</dbReference>
<proteinExistence type="inferred from homology"/>
<reference evidence="6 7" key="1">
    <citation type="journal article" date="2014" name="FEMS Microbiol. Ecol.">
        <title>Sphaerotilus natans encrusted with nanoball-shaped Fe(III) oxide minerals formed by nitrate-reducing mixotrophic Fe(II) oxidation.</title>
        <authorList>
            <person name="Park S."/>
            <person name="Kim D.H."/>
            <person name="Lee J.H."/>
            <person name="Hur H.G."/>
        </authorList>
    </citation>
    <scope>NUCLEOTIDE SEQUENCE [LARGE SCALE GENOMIC DNA]</scope>
    <source>
        <strain evidence="6 7">DSM 6575</strain>
    </source>
</reference>
<evidence type="ECO:0000256" key="4">
    <source>
        <dbReference type="SAM" id="Phobius"/>
    </source>
</evidence>
<dbReference type="CDD" id="cd02808">
    <property type="entry name" value="GltS_FMN"/>
    <property type="match status" value="1"/>
</dbReference>
<keyword evidence="4" id="KW-1133">Transmembrane helix</keyword>
<dbReference type="InterPro" id="IPR002932">
    <property type="entry name" value="Glu_synthdom"/>
</dbReference>
<dbReference type="Proteomes" id="UP000026714">
    <property type="component" value="Unassembled WGS sequence"/>
</dbReference>
<accession>A0A059KRX6</accession>
<dbReference type="PATRIC" id="fig|1286631.3.peg.159"/>
<sequence length="577" mass="62552">MLSWLMKIDGLIPVRYLTLAGFACAALLGALGWWRGHGAGPWLLLVGGAGTLLGVRDLRQTQRSVLRNYPVLGHMRYWLEFIRPEIRQYFIESDNEAAPFSRQQRSLVYQRAKGDPDKRPFGTQVDVHAEGHEWINHSLAPTTLDSHDFRVLIGGPNCLQPYSASVFNISAMSFGALSANAILALNGGAKKGGFMHDTGEGSISAYHRSHGGDLVWEIGSGYFGCRDAQGRFSEEKFVANATSAQVKLIEIKLSQGAKPGHGGVLPGPKVTPEIAETRGVAVGEDCVSPAAHTEFGTPVELLLFLSRLRRLSGGKPVGFKLCIGHPWEWFAICKAMLETGLTPDFIVVDGAEGGTGAAPLEFSDHVGAPLQEGLLLVHNTLVGLNLRDRIRLGASGKIVSAFDIARAMALGADWCNSARGFMFALGCIQAQHCHTGACPTGVATQDPQRQQALAVPDKIERVARYHRNTLHALQELVQAAGLHHPGEITAAHIVRRVANDQVRLLRNQLCFLEPGELLAAARGEGDWPHNVYRVYWPIARAESFQPAETEGAAPRRPVGALQRRVVPLHPAAENAGR</sequence>
<dbReference type="InterPro" id="IPR013785">
    <property type="entry name" value="Aldolase_TIM"/>
</dbReference>
<dbReference type="InterPro" id="IPR024188">
    <property type="entry name" value="GltB"/>
</dbReference>
<dbReference type="PIRSF" id="PIRSF006429">
    <property type="entry name" value="GOGAT_lg_2"/>
    <property type="match status" value="1"/>
</dbReference>
<dbReference type="GO" id="GO:0015930">
    <property type="term" value="F:glutamate synthase activity"/>
    <property type="evidence" value="ECO:0007669"/>
    <property type="project" value="InterPro"/>
</dbReference>
<name>A0A059KRX6_9BURK</name>
<dbReference type="STRING" id="34103.SAMN05421778_10276"/>
<dbReference type="PIRSF" id="PIRSF500060">
    <property type="entry name" value="UCP500060"/>
    <property type="match status" value="1"/>
</dbReference>
<evidence type="ECO:0000313" key="6">
    <source>
        <dbReference type="EMBL" id="KDB54181.1"/>
    </source>
</evidence>
<comment type="caution">
    <text evidence="6">The sequence shown here is derived from an EMBL/GenBank/DDBJ whole genome shotgun (WGS) entry which is preliminary data.</text>
</comment>
<comment type="similarity">
    <text evidence="1 2">Belongs to the glutamate synthase family.</text>
</comment>
<feature type="region of interest" description="Disordered" evidence="3">
    <location>
        <begin position="546"/>
        <end position="577"/>
    </location>
</feature>
<feature type="transmembrane region" description="Helical" evidence="4">
    <location>
        <begin position="12"/>
        <end position="34"/>
    </location>
</feature>
<evidence type="ECO:0000256" key="1">
    <source>
        <dbReference type="ARBA" id="ARBA00009716"/>
    </source>
</evidence>
<dbReference type="RefSeq" id="WP_081837891.1">
    <property type="nucleotide sequence ID" value="NZ_AZRA01000005.1"/>
</dbReference>
<dbReference type="SUPFAM" id="SSF51395">
    <property type="entry name" value="FMN-linked oxidoreductases"/>
    <property type="match status" value="1"/>
</dbReference>
<dbReference type="FunFam" id="3.20.20.70:FF:000156">
    <property type="entry name" value="Glutamate synthase domain protein"/>
    <property type="match status" value="1"/>
</dbReference>
<dbReference type="EMBL" id="AZRA01000005">
    <property type="protein sequence ID" value="KDB54181.1"/>
    <property type="molecule type" value="Genomic_DNA"/>
</dbReference>
<feature type="domain" description="Glutamate synthase" evidence="5">
    <location>
        <begin position="165"/>
        <end position="482"/>
    </location>
</feature>
<evidence type="ECO:0000256" key="2">
    <source>
        <dbReference type="PIRNR" id="PIRNR006429"/>
    </source>
</evidence>
<organism evidence="6 7">
    <name type="scientific">Sphaerotilus natans subsp. natans DSM 6575</name>
    <dbReference type="NCBI Taxonomy" id="1286631"/>
    <lineage>
        <taxon>Bacteria</taxon>
        <taxon>Pseudomonadati</taxon>
        <taxon>Pseudomonadota</taxon>
        <taxon>Betaproteobacteria</taxon>
        <taxon>Burkholderiales</taxon>
        <taxon>Sphaerotilaceae</taxon>
        <taxon>Sphaerotilus</taxon>
    </lineage>
</organism>
<evidence type="ECO:0000313" key="7">
    <source>
        <dbReference type="Proteomes" id="UP000026714"/>
    </source>
</evidence>
<gene>
    <name evidence="6" type="ORF">X805_01630</name>
</gene>
<dbReference type="GO" id="GO:0006537">
    <property type="term" value="P:glutamate biosynthetic process"/>
    <property type="evidence" value="ECO:0007669"/>
    <property type="project" value="InterPro"/>
</dbReference>
<protein>
    <submittedName>
        <fullName evidence="6">Glutamate synthase family protein</fullName>
    </submittedName>
</protein>
<dbReference type="Gene3D" id="3.20.20.70">
    <property type="entry name" value="Aldolase class I"/>
    <property type="match status" value="1"/>
</dbReference>
<dbReference type="PANTHER" id="PTHR43819:SF1">
    <property type="entry name" value="ARCHAEAL-TYPE GLUTAMATE SYNTHASE [NADPH]"/>
    <property type="match status" value="1"/>
</dbReference>